<feature type="domain" description="Thioredoxin" evidence="6">
    <location>
        <begin position="142"/>
        <end position="256"/>
    </location>
</feature>
<sequence length="624" mass="71960">MKSIGKIVYLLILLNLIVSGQTLPEQDDFVYVLNSKNFDDFVNNNEFTVVFFYAPWCGHCTNMKPFYHEVAKLLQEDTSIKSDKPVHLAKVDATVDSDLAARFQIQGYPTLKIIRKGQAYDYDGPRREAKDIINYLIPEASNNWKPPVSKVDVLVNSNFTEWVDKYEISLVEFYSPNCGHCIRLAPNYEKAAKILSEESNPIPLSKVDASQERELSEKYSINGYPTLLVFRKGRHYEYKGGREVHEIVSTMKKLATAGSIEVKTFNAFTSKVNLPTDIHVLGFFESKNDKNYEVFNHFASKYSEDAKIFHTFDKQEFLKYIKSDKIKKTNVIVFYHDLAVCKNEPKFATLNKDAFSVEDLEEFVFRSSLPLVGHLSPKNKRVIFENIRPLCYVFYDVDRELKSHVIYIRDKVATIAKKFKNIKFVLANETENFDLIRQFHLEDSQSETSVVCLNEKSKFFIYDEDNDSFDEDEIIDFVKKFTQGKLTPYIKSEPVLKENEKKNLKKLVGKNIENFLATSNNILLGIVGQNSYENINQFESNLAKLANKFASNKNLSFGKINMFLNDIPEIFNPNPKQPSLYFVPVNDKSKPILFTKSASFDEMLEFVEENLLLLKMSKSDKSDL</sequence>
<dbReference type="GO" id="GO:0034976">
    <property type="term" value="P:response to endoplasmic reticulum stress"/>
    <property type="evidence" value="ECO:0007669"/>
    <property type="project" value="TreeGrafter"/>
</dbReference>
<dbReference type="Gene3D" id="3.40.30.10">
    <property type="entry name" value="Glutaredoxin"/>
    <property type="match status" value="5"/>
</dbReference>
<organism evidence="7 8">
    <name type="scientific">Brachionus calyciflorus</name>
    <dbReference type="NCBI Taxonomy" id="104777"/>
    <lineage>
        <taxon>Eukaryota</taxon>
        <taxon>Metazoa</taxon>
        <taxon>Spiralia</taxon>
        <taxon>Gnathifera</taxon>
        <taxon>Rotifera</taxon>
        <taxon>Eurotatoria</taxon>
        <taxon>Monogononta</taxon>
        <taxon>Pseudotrocha</taxon>
        <taxon>Ploima</taxon>
        <taxon>Brachionidae</taxon>
        <taxon>Brachionus</taxon>
    </lineage>
</organism>
<dbReference type="InterPro" id="IPR017937">
    <property type="entry name" value="Thioredoxin_CS"/>
</dbReference>
<reference evidence="7" key="1">
    <citation type="submission" date="2021-02" db="EMBL/GenBank/DDBJ databases">
        <authorList>
            <person name="Nowell W R."/>
        </authorList>
    </citation>
    <scope>NUCLEOTIDE SEQUENCE</scope>
    <source>
        <strain evidence="7">Ploen Becks lab</strain>
    </source>
</reference>
<protein>
    <recommendedName>
        <fullName evidence="6">Thioredoxin domain-containing protein</fullName>
    </recommendedName>
</protein>
<keyword evidence="2 5" id="KW-0732">Signal</keyword>
<name>A0A813SBK7_9BILA</name>
<dbReference type="PROSITE" id="PS00194">
    <property type="entry name" value="THIOREDOXIN_1"/>
    <property type="match status" value="1"/>
</dbReference>
<dbReference type="PRINTS" id="PR00421">
    <property type="entry name" value="THIOREDOXIN"/>
</dbReference>
<evidence type="ECO:0000256" key="3">
    <source>
        <dbReference type="ARBA" id="ARBA00023157"/>
    </source>
</evidence>
<comment type="similarity">
    <text evidence="1">Belongs to the protein disulfide isomerase family.</text>
</comment>
<evidence type="ECO:0000256" key="1">
    <source>
        <dbReference type="ARBA" id="ARBA00006347"/>
    </source>
</evidence>
<dbReference type="GO" id="GO:0006457">
    <property type="term" value="P:protein folding"/>
    <property type="evidence" value="ECO:0007669"/>
    <property type="project" value="TreeGrafter"/>
</dbReference>
<gene>
    <name evidence="7" type="ORF">OXX778_LOCUS6155</name>
</gene>
<keyword evidence="4" id="KW-0676">Redox-active center</keyword>
<accession>A0A813SBK7</accession>
<dbReference type="SUPFAM" id="SSF52833">
    <property type="entry name" value="Thioredoxin-like"/>
    <property type="match status" value="5"/>
</dbReference>
<evidence type="ECO:0000313" key="8">
    <source>
        <dbReference type="Proteomes" id="UP000663879"/>
    </source>
</evidence>
<dbReference type="AlphaFoldDB" id="A0A813SBK7"/>
<dbReference type="Proteomes" id="UP000663879">
    <property type="component" value="Unassembled WGS sequence"/>
</dbReference>
<evidence type="ECO:0000256" key="2">
    <source>
        <dbReference type="ARBA" id="ARBA00022729"/>
    </source>
</evidence>
<dbReference type="GO" id="GO:0003756">
    <property type="term" value="F:protein disulfide isomerase activity"/>
    <property type="evidence" value="ECO:0007669"/>
    <property type="project" value="TreeGrafter"/>
</dbReference>
<feature type="chain" id="PRO_5032656058" description="Thioredoxin domain-containing protein" evidence="5">
    <location>
        <begin position="21"/>
        <end position="624"/>
    </location>
</feature>
<evidence type="ECO:0000256" key="4">
    <source>
        <dbReference type="ARBA" id="ARBA00023284"/>
    </source>
</evidence>
<dbReference type="FunFam" id="3.40.30.10:FF:000107">
    <property type="entry name" value="Protein disulfide-isomerase 5-2"/>
    <property type="match status" value="1"/>
</dbReference>
<dbReference type="GO" id="GO:0009986">
    <property type="term" value="C:cell surface"/>
    <property type="evidence" value="ECO:0007669"/>
    <property type="project" value="TreeGrafter"/>
</dbReference>
<feature type="domain" description="Thioredoxin" evidence="6">
    <location>
        <begin position="17"/>
        <end position="141"/>
    </location>
</feature>
<dbReference type="EMBL" id="CAJNOC010000711">
    <property type="protein sequence ID" value="CAF0794763.1"/>
    <property type="molecule type" value="Genomic_DNA"/>
</dbReference>
<proteinExistence type="inferred from homology"/>
<dbReference type="Pfam" id="PF00085">
    <property type="entry name" value="Thioredoxin"/>
    <property type="match status" value="2"/>
</dbReference>
<keyword evidence="8" id="KW-1185">Reference proteome</keyword>
<evidence type="ECO:0000256" key="5">
    <source>
        <dbReference type="SAM" id="SignalP"/>
    </source>
</evidence>
<comment type="caution">
    <text evidence="7">The sequence shown here is derived from an EMBL/GenBank/DDBJ whole genome shotgun (WGS) entry which is preliminary data.</text>
</comment>
<dbReference type="InterPro" id="IPR013766">
    <property type="entry name" value="Thioredoxin_domain"/>
</dbReference>
<dbReference type="GO" id="GO:0005783">
    <property type="term" value="C:endoplasmic reticulum"/>
    <property type="evidence" value="ECO:0007669"/>
    <property type="project" value="TreeGrafter"/>
</dbReference>
<dbReference type="PANTHER" id="PTHR18929:SF210">
    <property type="entry name" value="PROTEIN DISULFIDE-ISOMERASE A4"/>
    <property type="match status" value="1"/>
</dbReference>
<keyword evidence="3" id="KW-1015">Disulfide bond</keyword>
<dbReference type="InterPro" id="IPR036249">
    <property type="entry name" value="Thioredoxin-like_sf"/>
</dbReference>
<dbReference type="Pfam" id="PF13848">
    <property type="entry name" value="Thioredoxin_6"/>
    <property type="match status" value="1"/>
</dbReference>
<dbReference type="OrthoDB" id="427280at2759"/>
<evidence type="ECO:0000259" key="6">
    <source>
        <dbReference type="PROSITE" id="PS51352"/>
    </source>
</evidence>
<evidence type="ECO:0000313" key="7">
    <source>
        <dbReference type="EMBL" id="CAF0794763.1"/>
    </source>
</evidence>
<dbReference type="CDD" id="cd02961">
    <property type="entry name" value="PDI_a_family"/>
    <property type="match status" value="2"/>
</dbReference>
<feature type="signal peptide" evidence="5">
    <location>
        <begin position="1"/>
        <end position="20"/>
    </location>
</feature>
<dbReference type="PROSITE" id="PS51352">
    <property type="entry name" value="THIOREDOXIN_2"/>
    <property type="match status" value="2"/>
</dbReference>
<dbReference type="PANTHER" id="PTHR18929">
    <property type="entry name" value="PROTEIN DISULFIDE ISOMERASE"/>
    <property type="match status" value="1"/>
</dbReference>